<dbReference type="Proteomes" id="UP000199423">
    <property type="component" value="Unassembled WGS sequence"/>
</dbReference>
<dbReference type="AlphaFoldDB" id="A0A1I7N3F3"/>
<protein>
    <submittedName>
        <fullName evidence="1">Uncharacterized protein</fullName>
    </submittedName>
</protein>
<evidence type="ECO:0000313" key="2">
    <source>
        <dbReference type="Proteomes" id="UP000199423"/>
    </source>
</evidence>
<sequence>MLASQRRAQLLEYCILPNTEFQGPVIGRLDGRDFSEFVRDEFGRLFVYSGVAPRRSDGQFDQDALKTGEFIVPPGLIYRYRGKARRRAA</sequence>
<gene>
    <name evidence="1" type="ORF">SAMN04488557_1187</name>
</gene>
<dbReference type="OrthoDB" id="8083457at2"/>
<dbReference type="EMBL" id="FPCH01000001">
    <property type="protein sequence ID" value="SFV29175.1"/>
    <property type="molecule type" value="Genomic_DNA"/>
</dbReference>
<organism evidence="1 2">
    <name type="scientific">Hyphomicrobium facile</name>
    <dbReference type="NCBI Taxonomy" id="51670"/>
    <lineage>
        <taxon>Bacteria</taxon>
        <taxon>Pseudomonadati</taxon>
        <taxon>Pseudomonadota</taxon>
        <taxon>Alphaproteobacteria</taxon>
        <taxon>Hyphomicrobiales</taxon>
        <taxon>Hyphomicrobiaceae</taxon>
        <taxon>Hyphomicrobium</taxon>
    </lineage>
</organism>
<evidence type="ECO:0000313" key="1">
    <source>
        <dbReference type="EMBL" id="SFV29175.1"/>
    </source>
</evidence>
<keyword evidence="2" id="KW-1185">Reference proteome</keyword>
<dbReference type="RefSeq" id="WP_092865407.1">
    <property type="nucleotide sequence ID" value="NZ_FPCH01000001.1"/>
</dbReference>
<name>A0A1I7N3F3_9HYPH</name>
<proteinExistence type="predicted"/>
<dbReference type="STRING" id="51670.SAMN04488557_1187"/>
<reference evidence="2" key="1">
    <citation type="submission" date="2016-10" db="EMBL/GenBank/DDBJ databases">
        <authorList>
            <person name="Varghese N."/>
            <person name="Submissions S."/>
        </authorList>
    </citation>
    <scope>NUCLEOTIDE SEQUENCE [LARGE SCALE GENOMIC DNA]</scope>
    <source>
        <strain evidence="2">DSM 1565</strain>
    </source>
</reference>
<accession>A0A1I7N3F3</accession>